<dbReference type="PANTHER" id="PTHR13296:SF0">
    <property type="entry name" value="PRE-MRNA-SPLICING FACTOR SPF27"/>
    <property type="match status" value="1"/>
</dbReference>
<dbReference type="AlphaFoldDB" id="A0A0M8MW17"/>
<proteinExistence type="inferred from homology"/>
<dbReference type="GO" id="GO:0071013">
    <property type="term" value="C:catalytic step 2 spliceosome"/>
    <property type="evidence" value="ECO:0007669"/>
    <property type="project" value="TreeGrafter"/>
</dbReference>
<evidence type="ECO:0000313" key="9">
    <source>
        <dbReference type="Proteomes" id="UP000053831"/>
    </source>
</evidence>
<dbReference type="InterPro" id="IPR008409">
    <property type="entry name" value="SPF27"/>
</dbReference>
<dbReference type="GO" id="GO:0071011">
    <property type="term" value="C:precatalytic spliceosome"/>
    <property type="evidence" value="ECO:0007669"/>
    <property type="project" value="TreeGrafter"/>
</dbReference>
<evidence type="ECO:0000256" key="5">
    <source>
        <dbReference type="ARBA" id="ARBA00023187"/>
    </source>
</evidence>
<name>A0A0M8MW17_ESCWE</name>
<sequence length="223" mass="23823">MAQPAYHESLPYIDPEPSPDAIAAARALIAAEQAALPAPSLPPLRDPSFSPLIATELARIASKSESETNPESSQSKSEPQSSRSDALDLTRYEAQDALPPRPAPLRAPLQTAAVSSAYLASRAQHLNLLERHGRNAWLLGNYHLDAHLRALEADLAAARRDVDLVNAARARAQGDVRAEMDGLADAWRIGVGRVLETEIAVEEVRARIRDELRAAAAGAPAGA</sequence>
<keyword evidence="6" id="KW-0539">Nucleus</keyword>
<organism evidence="8 9">
    <name type="scientific">Escovopsis weberi</name>
    <dbReference type="NCBI Taxonomy" id="150374"/>
    <lineage>
        <taxon>Eukaryota</taxon>
        <taxon>Fungi</taxon>
        <taxon>Dikarya</taxon>
        <taxon>Ascomycota</taxon>
        <taxon>Pezizomycotina</taxon>
        <taxon>Sordariomycetes</taxon>
        <taxon>Hypocreomycetidae</taxon>
        <taxon>Hypocreales</taxon>
        <taxon>Hypocreaceae</taxon>
        <taxon>Escovopsis</taxon>
    </lineage>
</organism>
<evidence type="ECO:0000256" key="7">
    <source>
        <dbReference type="SAM" id="MobiDB-lite"/>
    </source>
</evidence>
<protein>
    <recommendedName>
        <fullName evidence="10">Pre-mRNA-splicing factor SPF27</fullName>
    </recommendedName>
</protein>
<dbReference type="GO" id="GO:0000974">
    <property type="term" value="C:Prp19 complex"/>
    <property type="evidence" value="ECO:0007669"/>
    <property type="project" value="TreeGrafter"/>
</dbReference>
<evidence type="ECO:0000313" key="8">
    <source>
        <dbReference type="EMBL" id="KOS20536.1"/>
    </source>
</evidence>
<feature type="compositionally biased region" description="Low complexity" evidence="7">
    <location>
        <begin position="70"/>
        <end position="84"/>
    </location>
</feature>
<dbReference type="Proteomes" id="UP000053831">
    <property type="component" value="Unassembled WGS sequence"/>
</dbReference>
<evidence type="ECO:0000256" key="4">
    <source>
        <dbReference type="ARBA" id="ARBA00022728"/>
    </source>
</evidence>
<gene>
    <name evidence="8" type="ORF">ESCO_005470</name>
</gene>
<dbReference type="GO" id="GO:0006397">
    <property type="term" value="P:mRNA processing"/>
    <property type="evidence" value="ECO:0007669"/>
    <property type="project" value="UniProtKB-KW"/>
</dbReference>
<dbReference type="Pfam" id="PF05700">
    <property type="entry name" value="BCAS2"/>
    <property type="match status" value="1"/>
</dbReference>
<keyword evidence="3" id="KW-0507">mRNA processing</keyword>
<accession>A0A0M8MW17</accession>
<dbReference type="EMBL" id="LGSR01000017">
    <property type="protein sequence ID" value="KOS20536.1"/>
    <property type="molecule type" value="Genomic_DNA"/>
</dbReference>
<comment type="similarity">
    <text evidence="2">Belongs to the SPF27 family.</text>
</comment>
<dbReference type="GO" id="GO:0008380">
    <property type="term" value="P:RNA splicing"/>
    <property type="evidence" value="ECO:0007669"/>
    <property type="project" value="UniProtKB-KW"/>
</dbReference>
<evidence type="ECO:0000256" key="3">
    <source>
        <dbReference type="ARBA" id="ARBA00022664"/>
    </source>
</evidence>
<keyword evidence="4" id="KW-0747">Spliceosome</keyword>
<comment type="subcellular location">
    <subcellularLocation>
        <location evidence="1">Nucleus</location>
    </subcellularLocation>
</comment>
<feature type="region of interest" description="Disordered" evidence="7">
    <location>
        <begin position="60"/>
        <end position="86"/>
    </location>
</feature>
<dbReference type="OrthoDB" id="205794at2759"/>
<evidence type="ECO:0008006" key="10">
    <source>
        <dbReference type="Google" id="ProtNLM"/>
    </source>
</evidence>
<keyword evidence="5" id="KW-0508">mRNA splicing</keyword>
<dbReference type="STRING" id="150374.A0A0M8MW17"/>
<evidence type="ECO:0000256" key="2">
    <source>
        <dbReference type="ARBA" id="ARBA00010788"/>
    </source>
</evidence>
<comment type="caution">
    <text evidence="8">The sequence shown here is derived from an EMBL/GenBank/DDBJ whole genome shotgun (WGS) entry which is preliminary data.</text>
</comment>
<dbReference type="PANTHER" id="PTHR13296">
    <property type="entry name" value="BCAS2 PROTEIN"/>
    <property type="match status" value="1"/>
</dbReference>
<evidence type="ECO:0000256" key="1">
    <source>
        <dbReference type="ARBA" id="ARBA00004123"/>
    </source>
</evidence>
<reference evidence="8 9" key="1">
    <citation type="submission" date="2015-07" db="EMBL/GenBank/DDBJ databases">
        <title>The genome of the fungus Escovopsis weberi, a specialized disease agent of ant agriculture.</title>
        <authorList>
            <person name="de Man T.J."/>
            <person name="Stajich J.E."/>
            <person name="Kubicek C.P."/>
            <person name="Chenthamara K."/>
            <person name="Atanasova L."/>
            <person name="Druzhinina I.S."/>
            <person name="Birnbaum S."/>
            <person name="Barribeau S.M."/>
            <person name="Teiling C."/>
            <person name="Suen G."/>
            <person name="Currie C."/>
            <person name="Gerardo N.M."/>
        </authorList>
    </citation>
    <scope>NUCLEOTIDE SEQUENCE [LARGE SCALE GENOMIC DNA]</scope>
</reference>
<evidence type="ECO:0000256" key="6">
    <source>
        <dbReference type="ARBA" id="ARBA00023242"/>
    </source>
</evidence>
<keyword evidence="9" id="KW-1185">Reference proteome</keyword>